<keyword evidence="2 4" id="KW-0808">Transferase</keyword>
<dbReference type="EC" id="2.1.1.85" evidence="4"/>
<dbReference type="InterPro" id="IPR025785">
    <property type="entry name" value="SETD3"/>
</dbReference>
<sequence>MISKDTKGNRRENLERYLNWLQENGAKFEGIEISDFEGYELGLKAQRDFSEDSLLLTVPSKVMMSEKDALDSELGAFINVDPILKNMPNITLALFLLLEKNKEDSFWKPYIDILPDKYTTVLYFTREELAVLKPSPVFDSSLKLYRSIARQYAYFYNKIHNMDIPALKNLQEIFTFNNYR</sequence>
<evidence type="ECO:0000256" key="2">
    <source>
        <dbReference type="ARBA" id="ARBA00022679"/>
    </source>
</evidence>
<feature type="non-terminal residue" evidence="5">
    <location>
        <position position="1"/>
    </location>
</feature>
<keyword evidence="1 4" id="KW-0489">Methyltransferase</keyword>
<protein>
    <recommendedName>
        <fullName evidence="4">protein-histidine N-methyltransferase</fullName>
        <ecNumber evidence="4">2.1.1.85</ecNumber>
    </recommendedName>
</protein>
<evidence type="ECO:0000256" key="4">
    <source>
        <dbReference type="PROSITE-ProRule" id="PRU00898"/>
    </source>
</evidence>
<evidence type="ECO:0000256" key="1">
    <source>
        <dbReference type="ARBA" id="ARBA00022603"/>
    </source>
</evidence>
<dbReference type="InterPro" id="IPR050600">
    <property type="entry name" value="SETD3_SETD6_MTase"/>
</dbReference>
<comment type="catalytic activity">
    <reaction evidence="4">
        <text>L-histidyl-[protein] + S-adenosyl-L-methionine = N(tele)-methyl-L-histidyl-[protein] + S-adenosyl-L-homocysteine + H(+)</text>
        <dbReference type="Rhea" id="RHEA:19369"/>
        <dbReference type="Rhea" id="RHEA-COMP:9745"/>
        <dbReference type="Rhea" id="RHEA-COMP:11600"/>
        <dbReference type="ChEBI" id="CHEBI:15378"/>
        <dbReference type="ChEBI" id="CHEBI:16367"/>
        <dbReference type="ChEBI" id="CHEBI:29979"/>
        <dbReference type="ChEBI" id="CHEBI:57856"/>
        <dbReference type="ChEBI" id="CHEBI:59789"/>
        <dbReference type="EC" id="2.1.1.85"/>
    </reaction>
</comment>
<accession>A0ABN8HXV3</accession>
<dbReference type="InterPro" id="IPR046341">
    <property type="entry name" value="SET_dom_sf"/>
</dbReference>
<dbReference type="EMBL" id="OW152825">
    <property type="protein sequence ID" value="CAH2041357.1"/>
    <property type="molecule type" value="Genomic_DNA"/>
</dbReference>
<dbReference type="PANTHER" id="PTHR13271:SF47">
    <property type="entry name" value="ACTIN-HISTIDINE N-METHYLTRANSFERASE"/>
    <property type="match status" value="1"/>
</dbReference>
<name>A0ABN8HXV3_9NEOP</name>
<dbReference type="Proteomes" id="UP000837857">
    <property type="component" value="Chromosome 13"/>
</dbReference>
<reference evidence="5" key="1">
    <citation type="submission" date="2022-03" db="EMBL/GenBank/DDBJ databases">
        <authorList>
            <person name="Martin H S."/>
        </authorList>
    </citation>
    <scope>NUCLEOTIDE SEQUENCE</scope>
</reference>
<dbReference type="SUPFAM" id="SSF82199">
    <property type="entry name" value="SET domain"/>
    <property type="match status" value="1"/>
</dbReference>
<gene>
    <name evidence="5" type="ORF">IPOD504_LOCUS3110</name>
</gene>
<evidence type="ECO:0000313" key="5">
    <source>
        <dbReference type="EMBL" id="CAH2041357.1"/>
    </source>
</evidence>
<comment type="similarity">
    <text evidence="4">Belongs to the class V-like SAM-binding methyltransferase superfamily. SETD3 actin-histidine methyltransferase family.</text>
</comment>
<evidence type="ECO:0000256" key="3">
    <source>
        <dbReference type="ARBA" id="ARBA00022691"/>
    </source>
</evidence>
<organism evidence="5 6">
    <name type="scientific">Iphiclides podalirius</name>
    <name type="common">scarce swallowtail</name>
    <dbReference type="NCBI Taxonomy" id="110791"/>
    <lineage>
        <taxon>Eukaryota</taxon>
        <taxon>Metazoa</taxon>
        <taxon>Ecdysozoa</taxon>
        <taxon>Arthropoda</taxon>
        <taxon>Hexapoda</taxon>
        <taxon>Insecta</taxon>
        <taxon>Pterygota</taxon>
        <taxon>Neoptera</taxon>
        <taxon>Endopterygota</taxon>
        <taxon>Lepidoptera</taxon>
        <taxon>Glossata</taxon>
        <taxon>Ditrysia</taxon>
        <taxon>Papilionoidea</taxon>
        <taxon>Papilionidae</taxon>
        <taxon>Papilioninae</taxon>
        <taxon>Iphiclides</taxon>
    </lineage>
</organism>
<dbReference type="Gene3D" id="3.90.1410.10">
    <property type="entry name" value="set domain protein methyltransferase, domain 1"/>
    <property type="match status" value="1"/>
</dbReference>
<evidence type="ECO:0000313" key="6">
    <source>
        <dbReference type="Proteomes" id="UP000837857"/>
    </source>
</evidence>
<dbReference type="PROSITE" id="PS51565">
    <property type="entry name" value="SAM_MT85_SETD3"/>
    <property type="match status" value="1"/>
</dbReference>
<dbReference type="PANTHER" id="PTHR13271">
    <property type="entry name" value="UNCHARACTERIZED PUTATIVE METHYLTRANSFERASE"/>
    <property type="match status" value="1"/>
</dbReference>
<proteinExistence type="inferred from homology"/>
<keyword evidence="3 4" id="KW-0949">S-adenosyl-L-methionine</keyword>
<keyword evidence="6" id="KW-1185">Reference proteome</keyword>